<keyword evidence="2 6" id="KW-0812">Transmembrane</keyword>
<evidence type="ECO:0000256" key="5">
    <source>
        <dbReference type="SAM" id="MobiDB-lite"/>
    </source>
</evidence>
<proteinExistence type="predicted"/>
<feature type="region of interest" description="Disordered" evidence="5">
    <location>
        <begin position="1"/>
        <end position="22"/>
    </location>
</feature>
<keyword evidence="4 6" id="KW-0472">Membrane</keyword>
<dbReference type="AlphaFoldDB" id="A0AB38XRS7"/>
<evidence type="ECO:0000256" key="4">
    <source>
        <dbReference type="ARBA" id="ARBA00023136"/>
    </source>
</evidence>
<keyword evidence="3 6" id="KW-1133">Transmembrane helix</keyword>
<dbReference type="KEGG" id="wne:PIG85_04960"/>
<comment type="subcellular location">
    <subcellularLocation>
        <location evidence="1">Membrane</location>
        <topology evidence="1">Single-pass membrane protein</topology>
    </subcellularLocation>
</comment>
<dbReference type="RefSeq" id="WP_048706583.1">
    <property type="nucleotide sequence ID" value="NZ_CP116394.1"/>
</dbReference>
<dbReference type="InterPro" id="IPR007343">
    <property type="entry name" value="Uncharacterised_pept_Zn_put"/>
</dbReference>
<feature type="transmembrane region" description="Helical" evidence="6">
    <location>
        <begin position="26"/>
        <end position="46"/>
    </location>
</feature>
<accession>A0AB38XRS7</accession>
<gene>
    <name evidence="7" type="ORF">PIG85_04960</name>
</gene>
<dbReference type="EMBL" id="CP116394">
    <property type="protein sequence ID" value="WCE46999.1"/>
    <property type="molecule type" value="Genomic_DNA"/>
</dbReference>
<evidence type="ECO:0000256" key="3">
    <source>
        <dbReference type="ARBA" id="ARBA00022989"/>
    </source>
</evidence>
<dbReference type="GO" id="GO:0016020">
    <property type="term" value="C:membrane"/>
    <property type="evidence" value="ECO:0007669"/>
    <property type="project" value="UniProtKB-SubCell"/>
</dbReference>
<reference evidence="7" key="1">
    <citation type="submission" date="2023-01" db="EMBL/GenBank/DDBJ databases">
        <title>Comparative Genomic Analysis of the Clinically-Derived Winkia Strain NY0527 Provides Evidence into the Taxonomic Reassignment of Winkia neuii and Characterizes Their Virulence Traits.</title>
        <authorList>
            <person name="Cai X."/>
            <person name="Peng Y."/>
            <person name="Li M."/>
            <person name="Qiu Y."/>
            <person name="Wang Y."/>
            <person name="Xu L."/>
            <person name="Hou Q."/>
        </authorList>
    </citation>
    <scope>NUCLEOTIDE SEQUENCE</scope>
    <source>
        <strain evidence="7">NY0527</strain>
    </source>
</reference>
<evidence type="ECO:0000313" key="7">
    <source>
        <dbReference type="EMBL" id="WCE46999.1"/>
    </source>
</evidence>
<dbReference type="PANTHER" id="PTHR30168">
    <property type="entry name" value="PUTATIVE MEMBRANE PROTEIN YPFJ"/>
    <property type="match status" value="1"/>
</dbReference>
<dbReference type="PANTHER" id="PTHR30168:SF0">
    <property type="entry name" value="INNER MEMBRANE PROTEIN"/>
    <property type="match status" value="1"/>
</dbReference>
<evidence type="ECO:0000313" key="8">
    <source>
        <dbReference type="Proteomes" id="UP001211044"/>
    </source>
</evidence>
<dbReference type="Proteomes" id="UP001211044">
    <property type="component" value="Chromosome"/>
</dbReference>
<dbReference type="Pfam" id="PF04228">
    <property type="entry name" value="Zn_peptidase"/>
    <property type="match status" value="1"/>
</dbReference>
<organism evidence="7 8">
    <name type="scientific">Winkia neuii subsp. anitrata</name>
    <dbReference type="NCBI Taxonomy" id="29318"/>
    <lineage>
        <taxon>Bacteria</taxon>
        <taxon>Bacillati</taxon>
        <taxon>Actinomycetota</taxon>
        <taxon>Actinomycetes</taxon>
        <taxon>Actinomycetales</taxon>
        <taxon>Actinomycetaceae</taxon>
        <taxon>Winkia</taxon>
    </lineage>
</organism>
<protein>
    <submittedName>
        <fullName evidence="7">Neutral zinc metallopeptidase</fullName>
    </submittedName>
</protein>
<sequence>MSFNDNIQLDPGRVSTSKGGRGGRGLAIGGGGSLFVVIALVVISQLTGVDLIGGLTGGGQQQQQSQSAQPGIDLSHCTTGKAANEKDECRMVATAQSLDAMWAEQLPEQADADYKKPGFQIFQDSVNTQCGAASANVGPFYCPGDSTVYLDLSFFNQLSQFGAKNGPLAQEYIVAHEFGHHIQNLTGQFNAHDTRQQGDGSAAVRMELQADCYAGIWVNHASQTVDKNSGEAFLKKPSDTQIADALGVAAAIGDDHLQEQSQGGVNPDSWTHGSSEQRTRWFKTGIEQGSMKACDTFSADSL</sequence>
<evidence type="ECO:0000256" key="1">
    <source>
        <dbReference type="ARBA" id="ARBA00004167"/>
    </source>
</evidence>
<name>A0AB38XRS7_9ACTO</name>
<evidence type="ECO:0000256" key="2">
    <source>
        <dbReference type="ARBA" id="ARBA00022692"/>
    </source>
</evidence>
<evidence type="ECO:0000256" key="6">
    <source>
        <dbReference type="SAM" id="Phobius"/>
    </source>
</evidence>